<dbReference type="InterPro" id="IPR001834">
    <property type="entry name" value="CBR-like"/>
</dbReference>
<keyword evidence="7" id="KW-0472">Membrane</keyword>
<protein>
    <recommendedName>
        <fullName evidence="10">FAD-binding FR-type domain-containing protein</fullName>
    </recommendedName>
</protein>
<evidence type="ECO:0000256" key="7">
    <source>
        <dbReference type="ARBA" id="ARBA00023136"/>
    </source>
</evidence>
<dbReference type="InterPro" id="IPR017938">
    <property type="entry name" value="Riboflavin_synthase-like_b-brl"/>
</dbReference>
<sequence length="465" mass="49440">MLSRGVGRVAARVVSETLSTPPPPPLLSCAAPAASAPSSTTTPDAGRIHSNIPPARLHHQASRYSQASRPDPSSHAEPSHPPPPPPPPPPRRTPRKLIALTLLLTTSGTAYYLLSPDALPTDRVLNTERFTPFDLIARETVSPTSFILTLRPSPTTFSSLSPADIATQLADPWVRHDLWAVEVKQPQLQIARDYTPLPPSPDQDPATIRLWIRAVDGGETSTYLSRLPVGSRVELRGPRGSFDLSSRLGVDRAPAPPSPPPSPKRRKWDKARNREVIFLAGGTGIATALQAAHSLLETAPGSPPSPATRVRILWAVRSQSDILDLKARHGDRLSAHFVVDDEGSYISAATVLAALGGPAAAAAATGTDERQCVFHSQALHARMSDGAPNAGRRDLARREDCGCPGEGRPGKDLALVSGPDGFIAAYAGAKQWEAGGQVQGAVGGVLGELERRHPGLLKDWIVLKL</sequence>
<evidence type="ECO:0000256" key="6">
    <source>
        <dbReference type="ARBA" id="ARBA00023002"/>
    </source>
</evidence>
<comment type="subcellular location">
    <subcellularLocation>
        <location evidence="2">Membrane</location>
    </subcellularLocation>
</comment>
<dbReference type="OrthoDB" id="10253744at2759"/>
<evidence type="ECO:0000256" key="5">
    <source>
        <dbReference type="ARBA" id="ARBA00022827"/>
    </source>
</evidence>
<evidence type="ECO:0000313" key="11">
    <source>
        <dbReference type="EMBL" id="KAH7363063.1"/>
    </source>
</evidence>
<keyword evidence="12" id="KW-1185">Reference proteome</keyword>
<feature type="compositionally biased region" description="Pro residues" evidence="9">
    <location>
        <begin position="79"/>
        <end position="91"/>
    </location>
</feature>
<feature type="region of interest" description="Disordered" evidence="9">
    <location>
        <begin position="16"/>
        <end position="94"/>
    </location>
</feature>
<evidence type="ECO:0000256" key="8">
    <source>
        <dbReference type="PIRSR" id="PIRSR601834-1"/>
    </source>
</evidence>
<dbReference type="AlphaFoldDB" id="A0A8K0TFK9"/>
<dbReference type="Gene3D" id="2.40.30.10">
    <property type="entry name" value="Translation factors"/>
    <property type="match status" value="1"/>
</dbReference>
<feature type="binding site" evidence="8">
    <location>
        <position position="192"/>
    </location>
    <ligand>
        <name>FAD</name>
        <dbReference type="ChEBI" id="CHEBI:57692"/>
    </ligand>
</feature>
<gene>
    <name evidence="11" type="ORF">B0T11DRAFT_339731</name>
</gene>
<dbReference type="CDD" id="cd06183">
    <property type="entry name" value="cyt_b5_reduct_like"/>
    <property type="match status" value="1"/>
</dbReference>
<dbReference type="Gene3D" id="3.40.50.80">
    <property type="entry name" value="Nucleotide-binding domain of ferredoxin-NADP reductase (FNR) module"/>
    <property type="match status" value="1"/>
</dbReference>
<accession>A0A8K0TFK9</accession>
<dbReference type="GO" id="GO:0016491">
    <property type="term" value="F:oxidoreductase activity"/>
    <property type="evidence" value="ECO:0007669"/>
    <property type="project" value="UniProtKB-KW"/>
</dbReference>
<dbReference type="Pfam" id="PF00970">
    <property type="entry name" value="FAD_binding_6"/>
    <property type="match status" value="1"/>
</dbReference>
<reference evidence="11" key="1">
    <citation type="journal article" date="2021" name="Nat. Commun.">
        <title>Genetic determinants of endophytism in the Arabidopsis root mycobiome.</title>
        <authorList>
            <person name="Mesny F."/>
            <person name="Miyauchi S."/>
            <person name="Thiergart T."/>
            <person name="Pickel B."/>
            <person name="Atanasova L."/>
            <person name="Karlsson M."/>
            <person name="Huettel B."/>
            <person name="Barry K.W."/>
            <person name="Haridas S."/>
            <person name="Chen C."/>
            <person name="Bauer D."/>
            <person name="Andreopoulos W."/>
            <person name="Pangilinan J."/>
            <person name="LaButti K."/>
            <person name="Riley R."/>
            <person name="Lipzen A."/>
            <person name="Clum A."/>
            <person name="Drula E."/>
            <person name="Henrissat B."/>
            <person name="Kohler A."/>
            <person name="Grigoriev I.V."/>
            <person name="Martin F.M."/>
            <person name="Hacquard S."/>
        </authorList>
    </citation>
    <scope>NUCLEOTIDE SEQUENCE</scope>
    <source>
        <strain evidence="11">MPI-CAGE-AT-0016</strain>
    </source>
</reference>
<dbReference type="SUPFAM" id="SSF63380">
    <property type="entry name" value="Riboflavin synthase domain-like"/>
    <property type="match status" value="1"/>
</dbReference>
<evidence type="ECO:0000259" key="10">
    <source>
        <dbReference type="PROSITE" id="PS51384"/>
    </source>
</evidence>
<dbReference type="InterPro" id="IPR017927">
    <property type="entry name" value="FAD-bd_FR_type"/>
</dbReference>
<comment type="similarity">
    <text evidence="3">Belongs to the flavoprotein pyridine nucleotide cytochrome reductase family.</text>
</comment>
<evidence type="ECO:0000313" key="12">
    <source>
        <dbReference type="Proteomes" id="UP000813385"/>
    </source>
</evidence>
<dbReference type="GO" id="GO:0016020">
    <property type="term" value="C:membrane"/>
    <property type="evidence" value="ECO:0007669"/>
    <property type="project" value="UniProtKB-SubCell"/>
</dbReference>
<evidence type="ECO:0000256" key="4">
    <source>
        <dbReference type="ARBA" id="ARBA00022630"/>
    </source>
</evidence>
<evidence type="ECO:0000256" key="9">
    <source>
        <dbReference type="SAM" id="MobiDB-lite"/>
    </source>
</evidence>
<organism evidence="11 12">
    <name type="scientific">Plectosphaerella cucumerina</name>
    <dbReference type="NCBI Taxonomy" id="40658"/>
    <lineage>
        <taxon>Eukaryota</taxon>
        <taxon>Fungi</taxon>
        <taxon>Dikarya</taxon>
        <taxon>Ascomycota</taxon>
        <taxon>Pezizomycotina</taxon>
        <taxon>Sordariomycetes</taxon>
        <taxon>Hypocreomycetidae</taxon>
        <taxon>Glomerellales</taxon>
        <taxon>Plectosphaerellaceae</taxon>
        <taxon>Plectosphaerella</taxon>
    </lineage>
</organism>
<evidence type="ECO:0000256" key="2">
    <source>
        <dbReference type="ARBA" id="ARBA00004370"/>
    </source>
</evidence>
<dbReference type="PANTHER" id="PTHR19370">
    <property type="entry name" value="NADH-CYTOCHROME B5 REDUCTASE"/>
    <property type="match status" value="1"/>
</dbReference>
<keyword evidence="4 8" id="KW-0285">Flavoprotein</keyword>
<feature type="binding site" evidence="8">
    <location>
        <position position="221"/>
    </location>
    <ligand>
        <name>FAD</name>
        <dbReference type="ChEBI" id="CHEBI:57692"/>
    </ligand>
</feature>
<feature type="binding site" evidence="8">
    <location>
        <position position="194"/>
    </location>
    <ligand>
        <name>FAD</name>
        <dbReference type="ChEBI" id="CHEBI:57692"/>
    </ligand>
</feature>
<dbReference type="InterPro" id="IPR039261">
    <property type="entry name" value="FNR_nucleotide-bd"/>
</dbReference>
<keyword evidence="5 8" id="KW-0274">FAD</keyword>
<feature type="region of interest" description="Disordered" evidence="9">
    <location>
        <begin position="244"/>
        <end position="269"/>
    </location>
</feature>
<dbReference type="PROSITE" id="PS51384">
    <property type="entry name" value="FAD_FR"/>
    <property type="match status" value="1"/>
</dbReference>
<dbReference type="EMBL" id="JAGPXD010000003">
    <property type="protein sequence ID" value="KAH7363063.1"/>
    <property type="molecule type" value="Genomic_DNA"/>
</dbReference>
<dbReference type="GO" id="GO:0005739">
    <property type="term" value="C:mitochondrion"/>
    <property type="evidence" value="ECO:0007669"/>
    <property type="project" value="TreeGrafter"/>
</dbReference>
<dbReference type="SUPFAM" id="SSF52343">
    <property type="entry name" value="Ferredoxin reductase-like, C-terminal NADP-linked domain"/>
    <property type="match status" value="1"/>
</dbReference>
<keyword evidence="6" id="KW-0560">Oxidoreductase</keyword>
<dbReference type="InterPro" id="IPR008333">
    <property type="entry name" value="Cbr1-like_FAD-bd_dom"/>
</dbReference>
<comment type="caution">
    <text evidence="11">The sequence shown here is derived from an EMBL/GenBank/DDBJ whole genome shotgun (WGS) entry which is preliminary data.</text>
</comment>
<feature type="domain" description="FAD-binding FR-type" evidence="10">
    <location>
        <begin position="128"/>
        <end position="245"/>
    </location>
</feature>
<evidence type="ECO:0000256" key="1">
    <source>
        <dbReference type="ARBA" id="ARBA00001974"/>
    </source>
</evidence>
<name>A0A8K0TFK9_9PEZI</name>
<proteinExistence type="inferred from homology"/>
<evidence type="ECO:0000256" key="3">
    <source>
        <dbReference type="ARBA" id="ARBA00006105"/>
    </source>
</evidence>
<dbReference type="Proteomes" id="UP000813385">
    <property type="component" value="Unassembled WGS sequence"/>
</dbReference>
<dbReference type="PANTHER" id="PTHR19370:SF189">
    <property type="entry name" value="CYTOCHROME C MITOCHONDRIAL IMPORT FACTOR CYC2"/>
    <property type="match status" value="1"/>
</dbReference>
<feature type="compositionally biased region" description="Low complexity" evidence="9">
    <location>
        <begin position="27"/>
        <end position="43"/>
    </location>
</feature>
<comment type="cofactor">
    <cofactor evidence="1 8">
        <name>FAD</name>
        <dbReference type="ChEBI" id="CHEBI:57692"/>
    </cofactor>
</comment>